<keyword evidence="1" id="KW-0464">Manganese</keyword>
<dbReference type="PANTHER" id="PTHR12320:SF83">
    <property type="entry name" value="PROTEIN PHOSPHATASE 2C 55-RELATED"/>
    <property type="match status" value="1"/>
</dbReference>
<dbReference type="PROSITE" id="PS51746">
    <property type="entry name" value="PPM_2"/>
    <property type="match status" value="1"/>
</dbReference>
<evidence type="ECO:0000259" key="2">
    <source>
        <dbReference type="PROSITE" id="PS51746"/>
    </source>
</evidence>
<comment type="similarity">
    <text evidence="1">Belongs to the PP2C family.</text>
</comment>
<dbReference type="InterPro" id="IPR039123">
    <property type="entry name" value="PPTC7"/>
</dbReference>
<dbReference type="GO" id="GO:0004722">
    <property type="term" value="F:protein serine/threonine phosphatase activity"/>
    <property type="evidence" value="ECO:0007669"/>
    <property type="project" value="UniProtKB-EC"/>
</dbReference>
<comment type="cofactor">
    <cofactor evidence="1">
        <name>Mn(2+)</name>
        <dbReference type="ChEBI" id="CHEBI:29035"/>
    </cofactor>
</comment>
<evidence type="ECO:0000313" key="4">
    <source>
        <dbReference type="Proteomes" id="UP000541444"/>
    </source>
</evidence>
<evidence type="ECO:0000256" key="1">
    <source>
        <dbReference type="RuleBase" id="RU366020"/>
    </source>
</evidence>
<comment type="caution">
    <text evidence="3">The sequence shown here is derived from an EMBL/GenBank/DDBJ whole genome shotgun (WGS) entry which is preliminary data.</text>
</comment>
<evidence type="ECO:0000313" key="3">
    <source>
        <dbReference type="EMBL" id="KAF6141175.1"/>
    </source>
</evidence>
<reference evidence="3 4" key="1">
    <citation type="journal article" date="2020" name="IScience">
        <title>Genome Sequencing of the Endangered Kingdonia uniflora (Circaeasteraceae, Ranunculales) Reveals Potential Mechanisms of Evolutionary Specialization.</title>
        <authorList>
            <person name="Sun Y."/>
            <person name="Deng T."/>
            <person name="Zhang A."/>
            <person name="Moore M.J."/>
            <person name="Landis J.B."/>
            <person name="Lin N."/>
            <person name="Zhang H."/>
            <person name="Zhang X."/>
            <person name="Huang J."/>
            <person name="Zhang X."/>
            <person name="Sun H."/>
            <person name="Wang H."/>
        </authorList>
    </citation>
    <scope>NUCLEOTIDE SEQUENCE [LARGE SCALE GENOMIC DNA]</scope>
    <source>
        <strain evidence="3">TB1705</strain>
        <tissue evidence="3">Leaf</tissue>
    </source>
</reference>
<dbReference type="SUPFAM" id="SSF81606">
    <property type="entry name" value="PP2C-like"/>
    <property type="match status" value="1"/>
</dbReference>
<comment type="cofactor">
    <cofactor evidence="1">
        <name>Mg(2+)</name>
        <dbReference type="ChEBI" id="CHEBI:18420"/>
    </cofactor>
</comment>
<dbReference type="GO" id="GO:0046872">
    <property type="term" value="F:metal ion binding"/>
    <property type="evidence" value="ECO:0007669"/>
    <property type="project" value="UniProtKB-UniRule"/>
</dbReference>
<protein>
    <recommendedName>
        <fullName evidence="1">Protein phosphatase</fullName>
        <ecNumber evidence="1">3.1.3.16</ecNumber>
    </recommendedName>
</protein>
<dbReference type="PANTHER" id="PTHR12320">
    <property type="entry name" value="PROTEIN PHOSPHATASE 2C"/>
    <property type="match status" value="1"/>
</dbReference>
<keyword evidence="1" id="KW-0904">Protein phosphatase</keyword>
<name>A0A7J7LEX5_9MAGN</name>
<dbReference type="EC" id="3.1.3.16" evidence="1"/>
<keyword evidence="4" id="KW-1185">Reference proteome</keyword>
<dbReference type="InterPro" id="IPR001932">
    <property type="entry name" value="PPM-type_phosphatase-like_dom"/>
</dbReference>
<accession>A0A7J7LEX5</accession>
<dbReference type="OrthoDB" id="60843at2759"/>
<feature type="non-terminal residue" evidence="3">
    <location>
        <position position="1"/>
    </location>
</feature>
<dbReference type="AlphaFoldDB" id="A0A7J7LEX5"/>
<proteinExistence type="inferred from homology"/>
<keyword evidence="1" id="KW-0479">Metal-binding</keyword>
<dbReference type="InterPro" id="IPR036457">
    <property type="entry name" value="PPM-type-like_dom_sf"/>
</dbReference>
<organism evidence="3 4">
    <name type="scientific">Kingdonia uniflora</name>
    <dbReference type="NCBI Taxonomy" id="39325"/>
    <lineage>
        <taxon>Eukaryota</taxon>
        <taxon>Viridiplantae</taxon>
        <taxon>Streptophyta</taxon>
        <taxon>Embryophyta</taxon>
        <taxon>Tracheophyta</taxon>
        <taxon>Spermatophyta</taxon>
        <taxon>Magnoliopsida</taxon>
        <taxon>Ranunculales</taxon>
        <taxon>Circaeasteraceae</taxon>
        <taxon>Kingdonia</taxon>
    </lineage>
</organism>
<sequence length="290" mass="31637">VDEIQSVDLCFSKSTNGARTVSCRKVSMSLRNQEPFNSNLAYGYFLFEATRKTCDFNPFLWTGFKGFHSSSVTCKSVGGHPDVSVHGSTHEEQIGSSADPSSQYGLHAINLGDSGFIVIRDGCTVFQSPVQQHGFNFPHQLENKTNVDLPSSGQILMLCFSLHASFLNLGNAKITTCKQQTNFNCFVLNVNQVFNDPVAPRDVIVTGTDGLFDNLFSNEITTVVVHAIRVGLEPQVVAQTIASIAQKRAEDTHHDTLFSTAAQNAGFQYHGGKLDDITVVVSYISSSCNE</sequence>
<comment type="catalytic activity">
    <reaction evidence="1">
        <text>O-phospho-L-seryl-[protein] + H2O = L-seryl-[protein] + phosphate</text>
        <dbReference type="Rhea" id="RHEA:20629"/>
        <dbReference type="Rhea" id="RHEA-COMP:9863"/>
        <dbReference type="Rhea" id="RHEA-COMP:11604"/>
        <dbReference type="ChEBI" id="CHEBI:15377"/>
        <dbReference type="ChEBI" id="CHEBI:29999"/>
        <dbReference type="ChEBI" id="CHEBI:43474"/>
        <dbReference type="ChEBI" id="CHEBI:83421"/>
        <dbReference type="EC" id="3.1.3.16"/>
    </reaction>
</comment>
<keyword evidence="1" id="KW-0378">Hydrolase</keyword>
<feature type="domain" description="PPM-type phosphatase" evidence="2">
    <location>
        <begin position="1"/>
        <end position="284"/>
    </location>
</feature>
<keyword evidence="1" id="KW-0460">Magnesium</keyword>
<dbReference type="Proteomes" id="UP000541444">
    <property type="component" value="Unassembled WGS sequence"/>
</dbReference>
<dbReference type="Gene3D" id="3.60.40.10">
    <property type="entry name" value="PPM-type phosphatase domain"/>
    <property type="match status" value="1"/>
</dbReference>
<dbReference type="EMBL" id="JACGCM010002331">
    <property type="protein sequence ID" value="KAF6141175.1"/>
    <property type="molecule type" value="Genomic_DNA"/>
</dbReference>
<gene>
    <name evidence="3" type="ORF">GIB67_018265</name>
</gene>
<comment type="catalytic activity">
    <reaction evidence="1">
        <text>O-phospho-L-threonyl-[protein] + H2O = L-threonyl-[protein] + phosphate</text>
        <dbReference type="Rhea" id="RHEA:47004"/>
        <dbReference type="Rhea" id="RHEA-COMP:11060"/>
        <dbReference type="Rhea" id="RHEA-COMP:11605"/>
        <dbReference type="ChEBI" id="CHEBI:15377"/>
        <dbReference type="ChEBI" id="CHEBI:30013"/>
        <dbReference type="ChEBI" id="CHEBI:43474"/>
        <dbReference type="ChEBI" id="CHEBI:61977"/>
        <dbReference type="EC" id="3.1.3.16"/>
    </reaction>
</comment>